<sequence>MCLVSQAFSIASPRLVKDSFWYNVLEYEPSYCLFVFFSHIIACLFSLLSFFAQTQSLGRFLSRRMH</sequence>
<keyword evidence="1" id="KW-0472">Membrane</keyword>
<proteinExistence type="predicted"/>
<dbReference type="Proteomes" id="UP001295684">
    <property type="component" value="Unassembled WGS sequence"/>
</dbReference>
<feature type="transmembrane region" description="Helical" evidence="1">
    <location>
        <begin position="31"/>
        <end position="52"/>
    </location>
</feature>
<protein>
    <submittedName>
        <fullName evidence="2">Uncharacterized protein</fullName>
    </submittedName>
</protein>
<organism evidence="2 3">
    <name type="scientific">Euplotes crassus</name>
    <dbReference type="NCBI Taxonomy" id="5936"/>
    <lineage>
        <taxon>Eukaryota</taxon>
        <taxon>Sar</taxon>
        <taxon>Alveolata</taxon>
        <taxon>Ciliophora</taxon>
        <taxon>Intramacronucleata</taxon>
        <taxon>Spirotrichea</taxon>
        <taxon>Hypotrichia</taxon>
        <taxon>Euplotida</taxon>
        <taxon>Euplotidae</taxon>
        <taxon>Moneuplotes</taxon>
    </lineage>
</organism>
<keyword evidence="1" id="KW-0812">Transmembrane</keyword>
<keyword evidence="3" id="KW-1185">Reference proteome</keyword>
<accession>A0AAD1UFB2</accession>
<evidence type="ECO:0000256" key="1">
    <source>
        <dbReference type="SAM" id="Phobius"/>
    </source>
</evidence>
<evidence type="ECO:0000313" key="2">
    <source>
        <dbReference type="EMBL" id="CAI2368286.1"/>
    </source>
</evidence>
<comment type="caution">
    <text evidence="2">The sequence shown here is derived from an EMBL/GenBank/DDBJ whole genome shotgun (WGS) entry which is preliminary data.</text>
</comment>
<name>A0AAD1UFB2_EUPCR</name>
<keyword evidence="1" id="KW-1133">Transmembrane helix</keyword>
<dbReference type="AlphaFoldDB" id="A0AAD1UFB2"/>
<gene>
    <name evidence="2" type="ORF">ECRASSUSDP1_LOCUS9577</name>
</gene>
<dbReference type="EMBL" id="CAMPGE010009418">
    <property type="protein sequence ID" value="CAI2368286.1"/>
    <property type="molecule type" value="Genomic_DNA"/>
</dbReference>
<reference evidence="2" key="1">
    <citation type="submission" date="2023-07" db="EMBL/GenBank/DDBJ databases">
        <authorList>
            <consortium name="AG Swart"/>
            <person name="Singh M."/>
            <person name="Singh A."/>
            <person name="Seah K."/>
            <person name="Emmerich C."/>
        </authorList>
    </citation>
    <scope>NUCLEOTIDE SEQUENCE</scope>
    <source>
        <strain evidence="2">DP1</strain>
    </source>
</reference>
<evidence type="ECO:0000313" key="3">
    <source>
        <dbReference type="Proteomes" id="UP001295684"/>
    </source>
</evidence>